<name>A0A417XYK4_9ACTN</name>
<proteinExistence type="predicted"/>
<sequence length="173" mass="18831">MGTQLILVDTELSQDSAKSYAWTLETHGLEMGIGRAGLYEEHAHRHFVDLIFSPVGLTIEPLGTSSKLVIVEPRVRFGPVQTGNFFFLKFLPAVGPHTIPDKVAGPDLDAVGREPQPARHDCPHVSSRAYYDPRNGNLEELDLDLAAGVLDVRSSAGWHLRVAADGTALPDEP</sequence>
<reference evidence="1 2" key="1">
    <citation type="submission" date="2018-09" db="EMBL/GenBank/DDBJ databases">
        <title>Genome sequencing of Nocardioides immobilis CCTCC AB 2017083 for comparison to Nocardioides silvaticus.</title>
        <authorList>
            <person name="Li C."/>
            <person name="Wang G."/>
        </authorList>
    </citation>
    <scope>NUCLEOTIDE SEQUENCE [LARGE SCALE GENOMIC DNA]</scope>
    <source>
        <strain evidence="1 2">CCTCC AB 2017083</strain>
    </source>
</reference>
<gene>
    <name evidence="1" type="ORF">D0Z08_19645</name>
</gene>
<dbReference type="EMBL" id="QXGH01000024">
    <property type="protein sequence ID" value="RHW25442.1"/>
    <property type="molecule type" value="Genomic_DNA"/>
</dbReference>
<protein>
    <submittedName>
        <fullName evidence="1">Uncharacterized protein</fullName>
    </submittedName>
</protein>
<dbReference type="Proteomes" id="UP000283644">
    <property type="component" value="Unassembled WGS sequence"/>
</dbReference>
<keyword evidence="2" id="KW-1185">Reference proteome</keyword>
<dbReference type="AlphaFoldDB" id="A0A417XYK4"/>
<evidence type="ECO:0000313" key="2">
    <source>
        <dbReference type="Proteomes" id="UP000283644"/>
    </source>
</evidence>
<comment type="caution">
    <text evidence="1">The sequence shown here is derived from an EMBL/GenBank/DDBJ whole genome shotgun (WGS) entry which is preliminary data.</text>
</comment>
<accession>A0A417XYK4</accession>
<evidence type="ECO:0000313" key="1">
    <source>
        <dbReference type="EMBL" id="RHW25442.1"/>
    </source>
</evidence>
<organism evidence="1 2">
    <name type="scientific">Nocardioides immobilis</name>
    <dbReference type="NCBI Taxonomy" id="2049295"/>
    <lineage>
        <taxon>Bacteria</taxon>
        <taxon>Bacillati</taxon>
        <taxon>Actinomycetota</taxon>
        <taxon>Actinomycetes</taxon>
        <taxon>Propionibacteriales</taxon>
        <taxon>Nocardioidaceae</taxon>
        <taxon>Nocardioides</taxon>
    </lineage>
</organism>
<dbReference type="RefSeq" id="WP_118926957.1">
    <property type="nucleotide sequence ID" value="NZ_QXGH01000024.1"/>
</dbReference>